<reference evidence="2" key="1">
    <citation type="journal article" date="2019" name="Int. J. Syst. Evol. Microbiol.">
        <title>The Global Catalogue of Microorganisms (GCM) 10K type strain sequencing project: providing services to taxonomists for standard genome sequencing and annotation.</title>
        <authorList>
            <consortium name="The Broad Institute Genomics Platform"/>
            <consortium name="The Broad Institute Genome Sequencing Center for Infectious Disease"/>
            <person name="Wu L."/>
            <person name="Ma J."/>
        </authorList>
    </citation>
    <scope>NUCLEOTIDE SEQUENCE [LARGE SCALE GENOMIC DNA]</scope>
    <source>
        <strain evidence="2">CGMCC 4.7242</strain>
    </source>
</reference>
<comment type="caution">
    <text evidence="1">The sequence shown here is derived from an EMBL/GenBank/DDBJ whole genome shotgun (WGS) entry which is preliminary data.</text>
</comment>
<gene>
    <name evidence="1" type="ORF">ACFSGJ_16550</name>
</gene>
<proteinExistence type="predicted"/>
<dbReference type="Proteomes" id="UP001597353">
    <property type="component" value="Unassembled WGS sequence"/>
</dbReference>
<name>A0ABW4S8T0_9RHOB</name>
<evidence type="ECO:0000313" key="2">
    <source>
        <dbReference type="Proteomes" id="UP001597353"/>
    </source>
</evidence>
<dbReference type="RefSeq" id="WP_390264343.1">
    <property type="nucleotide sequence ID" value="NZ_JBHUGH010000013.1"/>
</dbReference>
<evidence type="ECO:0000313" key="1">
    <source>
        <dbReference type="EMBL" id="MFD1913826.1"/>
    </source>
</evidence>
<sequence length="85" mass="9441">MQRMERASSLAIRARGHIEADGLRGNELIRWFERAGPSDVCSRSGKWRCRCYGVETAATTPEAAIIAWCDAIDSLCDELIGEPSR</sequence>
<organism evidence="1 2">
    <name type="scientific">Halodurantibacterium flavum</name>
    <dbReference type="NCBI Taxonomy" id="1382802"/>
    <lineage>
        <taxon>Bacteria</taxon>
        <taxon>Pseudomonadati</taxon>
        <taxon>Pseudomonadota</taxon>
        <taxon>Alphaproteobacteria</taxon>
        <taxon>Rhodobacterales</taxon>
        <taxon>Paracoccaceae</taxon>
        <taxon>Halodurantibacterium</taxon>
    </lineage>
</organism>
<accession>A0ABW4S8T0</accession>
<dbReference type="EMBL" id="JBHUGH010000013">
    <property type="protein sequence ID" value="MFD1913826.1"/>
    <property type="molecule type" value="Genomic_DNA"/>
</dbReference>
<keyword evidence="2" id="KW-1185">Reference proteome</keyword>
<protein>
    <submittedName>
        <fullName evidence="1">Uncharacterized protein</fullName>
    </submittedName>
</protein>